<protein>
    <recommendedName>
        <fullName evidence="1">Endonuclease/exonuclease/phosphatase domain-containing protein</fullName>
    </recommendedName>
</protein>
<evidence type="ECO:0000313" key="2">
    <source>
        <dbReference type="EMBL" id="SPD10932.1"/>
    </source>
</evidence>
<reference evidence="2" key="1">
    <citation type="submission" date="2018-02" db="EMBL/GenBank/DDBJ databases">
        <authorList>
            <person name="Cohen D.B."/>
            <person name="Kent A.D."/>
        </authorList>
    </citation>
    <scope>NUCLEOTIDE SEQUENCE</scope>
</reference>
<evidence type="ECO:0000259" key="1">
    <source>
        <dbReference type="Pfam" id="PF03372"/>
    </source>
</evidence>
<dbReference type="Pfam" id="PF03372">
    <property type="entry name" value="Exo_endo_phos"/>
    <property type="match status" value="1"/>
</dbReference>
<dbReference type="EMBL" id="OIVN01003394">
    <property type="protein sequence ID" value="SPD10932.1"/>
    <property type="molecule type" value="Genomic_DNA"/>
</dbReference>
<gene>
    <name evidence="2" type="ORF">FSB_LOCUS38814</name>
</gene>
<dbReference type="PANTHER" id="PTHR46890">
    <property type="entry name" value="NON-LTR RETROLELEMENT REVERSE TRANSCRIPTASE-LIKE PROTEIN-RELATED"/>
    <property type="match status" value="1"/>
</dbReference>
<feature type="domain" description="Endonuclease/exonuclease/phosphatase" evidence="1">
    <location>
        <begin position="47"/>
        <end position="136"/>
    </location>
</feature>
<dbReference type="SUPFAM" id="SSF56219">
    <property type="entry name" value="DNase I-like"/>
    <property type="match status" value="1"/>
</dbReference>
<dbReference type="GO" id="GO:0003824">
    <property type="term" value="F:catalytic activity"/>
    <property type="evidence" value="ECO:0007669"/>
    <property type="project" value="InterPro"/>
</dbReference>
<dbReference type="InterPro" id="IPR036691">
    <property type="entry name" value="Endo/exonu/phosph_ase_sf"/>
</dbReference>
<proteinExistence type="predicted"/>
<name>A0A2N9HFG8_FAGSY</name>
<dbReference type="Gene3D" id="3.60.10.10">
    <property type="entry name" value="Endonuclease/exonuclease/phosphatase"/>
    <property type="match status" value="1"/>
</dbReference>
<accession>A0A2N9HFG8</accession>
<dbReference type="InterPro" id="IPR005135">
    <property type="entry name" value="Endo/exonuclease/phosphatase"/>
</dbReference>
<dbReference type="AlphaFoldDB" id="A0A2N9HFG8"/>
<dbReference type="InterPro" id="IPR052343">
    <property type="entry name" value="Retrotransposon-Effector_Assoc"/>
</dbReference>
<dbReference type="PANTHER" id="PTHR46890:SF48">
    <property type="entry name" value="RNA-DIRECTED DNA POLYMERASE"/>
    <property type="match status" value="1"/>
</dbReference>
<organism evidence="2">
    <name type="scientific">Fagus sylvatica</name>
    <name type="common">Beechnut</name>
    <dbReference type="NCBI Taxonomy" id="28930"/>
    <lineage>
        <taxon>Eukaryota</taxon>
        <taxon>Viridiplantae</taxon>
        <taxon>Streptophyta</taxon>
        <taxon>Embryophyta</taxon>
        <taxon>Tracheophyta</taxon>
        <taxon>Spermatophyta</taxon>
        <taxon>Magnoliopsida</taxon>
        <taxon>eudicotyledons</taxon>
        <taxon>Gunneridae</taxon>
        <taxon>Pentapetalae</taxon>
        <taxon>rosids</taxon>
        <taxon>fabids</taxon>
        <taxon>Fagales</taxon>
        <taxon>Fagaceae</taxon>
        <taxon>Fagus</taxon>
    </lineage>
</organism>
<sequence>MRLVFPKFTELMRCKRIHWWRLWCCPAGPNENLEFELSWAWEPTVNSRTSLLGEDGRGGGLALLWSDDVRISINNYSRFYIDGDISDGAGVSWSFTGFYGDPVTANRVRSWQLLRCLHSQRSNPWLVMGDFNEIAGPTHGLIAGMEMQETWVRLDRGVCSKDWLDLHPNARIKHISVATSDHLGLAMDTLGQAKELQNHKSVSSLSKLGQRTHHVRKSLPKLRRPIMKGESGLEQVITNYFGNMFTSSNPSSIDLVVNSVDQVVTPEMNDILLQPVTEDEVKIAVFQIPPSKAPGPDGMIALFFQKYWHVLSADITYVVLNCISFRKILKSVNFTHIALIPKVANLESMGQFRPISLCNVLVQAGVQALHYMKNKRGSRLTHLATKLDISKAYDRVEWSLSSSNYAKAGVLKSKYFPNSSFLEARVAKTASFAWKIKILSENATVDSLIQLPTRQWNVPLIDAVFSTTEVATIKSIPLSRWASPDVLIWSETKNGVHSVKSAYHLLMEVNQARDVGESSNISHGRLLWKDIWKRALNYFSSGVCEDDPKSIVHVLVDCCFAREVWGFSPLASVLNWLTFHNFEDFVLHSLQVLSFPDIELLFTVAWRIWIARNIRIWENQLTPARDICTHAGSLVSEFLDQIQKLPT</sequence>